<dbReference type="EMBL" id="JADCNM010000270">
    <property type="protein sequence ID" value="KAG0448746.1"/>
    <property type="molecule type" value="Genomic_DNA"/>
</dbReference>
<dbReference type="OrthoDB" id="2196187at2759"/>
<evidence type="ECO:0000313" key="3">
    <source>
        <dbReference type="EMBL" id="KAG0448746.1"/>
    </source>
</evidence>
<proteinExistence type="inferred from homology"/>
<dbReference type="Proteomes" id="UP000639772">
    <property type="component" value="Unassembled WGS sequence"/>
</dbReference>
<evidence type="ECO:0000256" key="2">
    <source>
        <dbReference type="SAM" id="MobiDB-lite"/>
    </source>
</evidence>
<reference evidence="3 4" key="1">
    <citation type="journal article" date="2020" name="Nat. Food">
        <title>A phased Vanilla planifolia genome enables genetic improvement of flavour and production.</title>
        <authorList>
            <person name="Hasing T."/>
            <person name="Tang H."/>
            <person name="Brym M."/>
            <person name="Khazi F."/>
            <person name="Huang T."/>
            <person name="Chambers A.H."/>
        </authorList>
    </citation>
    <scope>NUCLEOTIDE SEQUENCE [LARGE SCALE GENOMIC DNA]</scope>
    <source>
        <tissue evidence="3">Leaf</tissue>
    </source>
</reference>
<protein>
    <recommendedName>
        <fullName evidence="1">Protein SDA1</fullName>
    </recommendedName>
</protein>
<evidence type="ECO:0000256" key="1">
    <source>
        <dbReference type="RuleBase" id="RU365057"/>
    </source>
</evidence>
<dbReference type="GO" id="GO:0015031">
    <property type="term" value="P:protein transport"/>
    <property type="evidence" value="ECO:0007669"/>
    <property type="project" value="UniProtKB-KW"/>
</dbReference>
<feature type="compositionally biased region" description="Acidic residues" evidence="2">
    <location>
        <begin position="250"/>
        <end position="259"/>
    </location>
</feature>
<keyword evidence="1" id="KW-0690">Ribosome biogenesis</keyword>
<feature type="compositionally biased region" description="Acidic residues" evidence="2">
    <location>
        <begin position="283"/>
        <end position="295"/>
    </location>
</feature>
<accession>A0A835P881</accession>
<sequence length="516" mass="57173">MANHGLAAAFLLLQEVADRQSLPLLQSRMKLDSEGYEVELLLIYDHFESSLHLFLQQSVLSSSSDPVVSKDLGDLTMKDSVIYFSYRITNLCDYKNAGDDGAGLQVAPLESDSTVCLSASIQFGAGGKELLLMNEDLLQDLVLYKKSHEKAVSIAAHSLVTLLREICSSFLVKKDRGHPIDSKARPKAFGEVSVANDVPGVELLKQDDDKPLYSSSEDEMAAYGSEVENDSSPVDNDIYARVAYEEDEYSIENDGESDNEFFPKSGESSGIDGLEDDACRNDSDEEGSDDGELANVCDTEELNEEIEVQAIRIDGQDEDADDGKDPSNRKKRKLGNFVECLNAVDASLCSLKRLVVIKAAEVSTDEADGIVSNEDFQHIKELKHGFCKDYLVHADVLDQAFKLKANKEAKKALSQHGLLRKDEGYKAATSEIPSSEQLSAKRLNPVKLETGGLSNIRSSTRRRCRWLPKEQRATHSRQEKKSGKGKVECRDNPYWGIDLPKCSEPYLIVELPPRYL</sequence>
<keyword evidence="1" id="KW-0539">Nucleus</keyword>
<comment type="function">
    <text evidence="1">Required for 60S pre-ribosomal subunits export to the cytoplasm.</text>
</comment>
<comment type="caution">
    <text evidence="3">The sequence shown here is derived from an EMBL/GenBank/DDBJ whole genome shotgun (WGS) entry which is preliminary data.</text>
</comment>
<comment type="similarity">
    <text evidence="1">Belongs to the SDA1 family.</text>
</comment>
<dbReference type="GO" id="GO:0042273">
    <property type="term" value="P:ribosomal large subunit biogenesis"/>
    <property type="evidence" value="ECO:0007669"/>
    <property type="project" value="UniProtKB-UniRule"/>
</dbReference>
<keyword evidence="1" id="KW-0813">Transport</keyword>
<organism evidence="3 4">
    <name type="scientific">Vanilla planifolia</name>
    <name type="common">Vanilla</name>
    <dbReference type="NCBI Taxonomy" id="51239"/>
    <lineage>
        <taxon>Eukaryota</taxon>
        <taxon>Viridiplantae</taxon>
        <taxon>Streptophyta</taxon>
        <taxon>Embryophyta</taxon>
        <taxon>Tracheophyta</taxon>
        <taxon>Spermatophyta</taxon>
        <taxon>Magnoliopsida</taxon>
        <taxon>Liliopsida</taxon>
        <taxon>Asparagales</taxon>
        <taxon>Orchidaceae</taxon>
        <taxon>Vanilloideae</taxon>
        <taxon>Vanilleae</taxon>
        <taxon>Vanilla</taxon>
    </lineage>
</organism>
<keyword evidence="1" id="KW-0653">Protein transport</keyword>
<dbReference type="AlphaFoldDB" id="A0A835P881"/>
<dbReference type="PANTHER" id="PTHR12730:SF0">
    <property type="entry name" value="PROTEIN SDA1 HOMOLOG"/>
    <property type="match status" value="1"/>
</dbReference>
<dbReference type="GO" id="GO:0005730">
    <property type="term" value="C:nucleolus"/>
    <property type="evidence" value="ECO:0007669"/>
    <property type="project" value="UniProtKB-SubCell"/>
</dbReference>
<gene>
    <name evidence="3" type="ORF">HPP92_027682</name>
</gene>
<evidence type="ECO:0000313" key="4">
    <source>
        <dbReference type="Proteomes" id="UP000639772"/>
    </source>
</evidence>
<dbReference type="GO" id="GO:0000055">
    <property type="term" value="P:ribosomal large subunit export from nucleus"/>
    <property type="evidence" value="ECO:0007669"/>
    <property type="project" value="UniProtKB-UniRule"/>
</dbReference>
<dbReference type="InterPro" id="IPR027312">
    <property type="entry name" value="Sda1"/>
</dbReference>
<feature type="region of interest" description="Disordered" evidence="2">
    <location>
        <begin position="205"/>
        <end position="233"/>
    </location>
</feature>
<name>A0A835P881_VANPL</name>
<comment type="subcellular location">
    <subcellularLocation>
        <location evidence="1">Nucleus</location>
        <location evidence="1">Nucleolus</location>
    </subcellularLocation>
</comment>
<feature type="region of interest" description="Disordered" evidence="2">
    <location>
        <begin position="250"/>
        <end position="295"/>
    </location>
</feature>
<dbReference type="PANTHER" id="PTHR12730">
    <property type="entry name" value="HSDA/SDA1-RELATED"/>
    <property type="match status" value="1"/>
</dbReference>